<protein>
    <submittedName>
        <fullName evidence="1">Uncharacterized protein</fullName>
    </submittedName>
</protein>
<sequence>MSNNSNLHQTSPIVNSSAIAELSPSSKDVRDSPINHILQIMRRSAPNDKSPSEKVANCVISSISSSSHPCNISEYKYILDIVRAYIDTNRGKQGSKIQITQFRELLCALIESRDCFDIAAVAFFATVHRNTLDPHIQHQLEEAIQQRTQDSGVYDESALRLDEVYSKFLTDAERCKPEPKKVEISVLDIRRFAYKWLYRSNHYCPSFAFHWDVNNMDCLPEDALSEPFLVYGIKCKLRFCKKITLSNGETWTGMWLHNVSSGFKVLDVKFALVVSNLAYPTIHHVQVIDPAAGIRPSQGIGVKLFALLGDLTRCVDGNTLPIIESNS</sequence>
<dbReference type="EMBL" id="JANBTW010000222">
    <property type="protein sequence ID" value="KAJ2668152.1"/>
    <property type="molecule type" value="Genomic_DNA"/>
</dbReference>
<feature type="non-terminal residue" evidence="1">
    <location>
        <position position="327"/>
    </location>
</feature>
<organism evidence="1 2">
    <name type="scientific">Coemansia spiralis</name>
    <dbReference type="NCBI Taxonomy" id="417178"/>
    <lineage>
        <taxon>Eukaryota</taxon>
        <taxon>Fungi</taxon>
        <taxon>Fungi incertae sedis</taxon>
        <taxon>Zoopagomycota</taxon>
        <taxon>Kickxellomycotina</taxon>
        <taxon>Kickxellomycetes</taxon>
        <taxon>Kickxellales</taxon>
        <taxon>Kickxellaceae</taxon>
        <taxon>Coemansia</taxon>
    </lineage>
</organism>
<comment type="caution">
    <text evidence="1">The sequence shown here is derived from an EMBL/GenBank/DDBJ whole genome shotgun (WGS) entry which is preliminary data.</text>
</comment>
<evidence type="ECO:0000313" key="2">
    <source>
        <dbReference type="Proteomes" id="UP001151518"/>
    </source>
</evidence>
<evidence type="ECO:0000313" key="1">
    <source>
        <dbReference type="EMBL" id="KAJ2668152.1"/>
    </source>
</evidence>
<name>A0A9W8G208_9FUNG</name>
<accession>A0A9W8G208</accession>
<gene>
    <name evidence="1" type="ORF">GGI25_006478</name>
</gene>
<reference evidence="1" key="1">
    <citation type="submission" date="2022-07" db="EMBL/GenBank/DDBJ databases">
        <title>Phylogenomic reconstructions and comparative analyses of Kickxellomycotina fungi.</title>
        <authorList>
            <person name="Reynolds N.K."/>
            <person name="Stajich J.E."/>
            <person name="Barry K."/>
            <person name="Grigoriev I.V."/>
            <person name="Crous P."/>
            <person name="Smith M.E."/>
        </authorList>
    </citation>
    <scope>NUCLEOTIDE SEQUENCE</scope>
    <source>
        <strain evidence="1">NRRL 3115</strain>
    </source>
</reference>
<dbReference type="OrthoDB" id="5560454at2759"/>
<dbReference type="Proteomes" id="UP001151518">
    <property type="component" value="Unassembled WGS sequence"/>
</dbReference>
<dbReference type="AlphaFoldDB" id="A0A9W8G208"/>
<proteinExistence type="predicted"/>